<gene>
    <name evidence="5" type="ORF">RND81_07G078200</name>
</gene>
<organism evidence="5 6">
    <name type="scientific">Saponaria officinalis</name>
    <name type="common">Common soapwort</name>
    <name type="synonym">Lychnis saponaria</name>
    <dbReference type="NCBI Taxonomy" id="3572"/>
    <lineage>
        <taxon>Eukaryota</taxon>
        <taxon>Viridiplantae</taxon>
        <taxon>Streptophyta</taxon>
        <taxon>Embryophyta</taxon>
        <taxon>Tracheophyta</taxon>
        <taxon>Spermatophyta</taxon>
        <taxon>Magnoliopsida</taxon>
        <taxon>eudicotyledons</taxon>
        <taxon>Gunneridae</taxon>
        <taxon>Pentapetalae</taxon>
        <taxon>Caryophyllales</taxon>
        <taxon>Caryophyllaceae</taxon>
        <taxon>Caryophylleae</taxon>
        <taxon>Saponaria</taxon>
    </lineage>
</organism>
<dbReference type="Pfam" id="PF20431">
    <property type="entry name" value="E_motif"/>
    <property type="match status" value="1"/>
</dbReference>
<keyword evidence="2" id="KW-0677">Repeat</keyword>
<keyword evidence="6" id="KW-1185">Reference proteome</keyword>
<evidence type="ECO:0000256" key="1">
    <source>
        <dbReference type="ARBA" id="ARBA00006643"/>
    </source>
</evidence>
<dbReference type="InterPro" id="IPR046848">
    <property type="entry name" value="E_motif"/>
</dbReference>
<feature type="repeat" description="PPR" evidence="3">
    <location>
        <begin position="474"/>
        <end position="508"/>
    </location>
</feature>
<dbReference type="Gene3D" id="1.25.40.10">
    <property type="entry name" value="Tetratricopeptide repeat domain"/>
    <property type="match status" value="6"/>
</dbReference>
<feature type="repeat" description="PPR" evidence="3">
    <location>
        <begin position="74"/>
        <end position="104"/>
    </location>
</feature>
<proteinExistence type="inferred from homology"/>
<dbReference type="PANTHER" id="PTHR47926:SF519">
    <property type="entry name" value="DYW DOMAIN-CONTAINING PROTEIN"/>
    <property type="match status" value="1"/>
</dbReference>
<dbReference type="GO" id="GO:0003723">
    <property type="term" value="F:RNA binding"/>
    <property type="evidence" value="ECO:0007669"/>
    <property type="project" value="InterPro"/>
</dbReference>
<comment type="similarity">
    <text evidence="1">Belongs to the PPR family. PCMP-H subfamily.</text>
</comment>
<dbReference type="FunFam" id="1.25.40.10:FF:001162">
    <property type="entry name" value="Pentatricopeptide repeat-containing protein"/>
    <property type="match status" value="1"/>
</dbReference>
<dbReference type="GO" id="GO:0008270">
    <property type="term" value="F:zinc ion binding"/>
    <property type="evidence" value="ECO:0007669"/>
    <property type="project" value="InterPro"/>
</dbReference>
<reference evidence="5 6" key="1">
    <citation type="submission" date="2024-03" db="EMBL/GenBank/DDBJ databases">
        <title>WGS assembly of Saponaria officinalis var. Norfolk2.</title>
        <authorList>
            <person name="Jenkins J."/>
            <person name="Shu S."/>
            <person name="Grimwood J."/>
            <person name="Barry K."/>
            <person name="Goodstein D."/>
            <person name="Schmutz J."/>
            <person name="Leebens-Mack J."/>
            <person name="Osbourn A."/>
        </authorList>
    </citation>
    <scope>NUCLEOTIDE SEQUENCE [LARGE SCALE GENOMIC DNA]</scope>
    <source>
        <strain evidence="6">cv. Norfolk2</strain>
        <strain evidence="5">JIC</strain>
        <tissue evidence="5">Leaf</tissue>
    </source>
</reference>
<feature type="repeat" description="PPR" evidence="3">
    <location>
        <begin position="372"/>
        <end position="406"/>
    </location>
</feature>
<dbReference type="InterPro" id="IPR002885">
    <property type="entry name" value="PPR_rpt"/>
</dbReference>
<evidence type="ECO:0000259" key="4">
    <source>
        <dbReference type="Pfam" id="PF14432"/>
    </source>
</evidence>
<dbReference type="PROSITE" id="PS51375">
    <property type="entry name" value="PPR"/>
    <property type="match status" value="7"/>
</dbReference>
<dbReference type="InterPro" id="IPR011990">
    <property type="entry name" value="TPR-like_helical_dom_sf"/>
</dbReference>
<dbReference type="Pfam" id="PF13041">
    <property type="entry name" value="PPR_2"/>
    <property type="match status" value="3"/>
</dbReference>
<dbReference type="InterPro" id="IPR046960">
    <property type="entry name" value="PPR_At4g14850-like_plant"/>
</dbReference>
<evidence type="ECO:0000256" key="3">
    <source>
        <dbReference type="PROSITE-ProRule" id="PRU00708"/>
    </source>
</evidence>
<feature type="repeat" description="PPR" evidence="3">
    <location>
        <begin position="341"/>
        <end position="371"/>
    </location>
</feature>
<sequence>MSTVQNPATAYLASLLQTCATTRNIRCGRSIHAQVIKQGLFSSVYVLNNLLNVYVKCGLASAAHKVFDEMPTKTACSWNTVVSGYVKEGSMDAAEHIFCKIPDRDSVSYNAMIVGYNRMGNYEKSLQLFLDMIREHVSVTDFTVTSILACCAITRALSTGRKVHAFVVKHGLSDYVTVANSIFNMYAKGGDHVKAKSVFAMMRVRNVSSWNCLISLHMQCGHVDLAREQFEQMDERDTVSWNTMITGYKQQGFDRETLELFSQMVKVKVKGFSSSPDKYALASALSACASLECLNHGKEIHGHMIKTDFDLSGAVGNSLVSMYSKCGCLASARKILDKHGNVVAFTALMDGCVKLGDISRAREIFDSLQNRDVVAWTAMIVGYEQNGLNCDAVALFRLMLEDGPRPNSYTFPAILSVISSTASLDCGKQIHAMAFKLGEALSVSVSNALITMYAKAGSIIDARHIFSVVHRYRDTVSWTSMILAFAQHGLGEEAVDLFEEMLSLKIKPDHITFVGVLVACTHIGWVEKGKSYYNMMQKFHQIEPTPTHYSCMVDLFGRAGLLQDAYDFINEMPIEPDNIAWGSLLSACKVHKNVELAKVAAQKLLLIDPENSGAFAVLANLYAVCGEWAEAAKVRISMKKQGVKKDQGLSWLQLKNSVHVFGAEDTLHPQRDAIYAKMAEIWEEIKKMGFVPDTDSVLHDLDEEVKEHILRHHSEKLAIAFGLLTTPDNTTLRIMKNLRVCNDCHSAIKFISKHVGREIIVRDATRFHHFKGGVCSCKDYW</sequence>
<accession>A0AAW1JNA6</accession>
<evidence type="ECO:0000313" key="5">
    <source>
        <dbReference type="EMBL" id="KAK9705735.1"/>
    </source>
</evidence>
<dbReference type="NCBIfam" id="TIGR00756">
    <property type="entry name" value="PPR"/>
    <property type="match status" value="6"/>
</dbReference>
<dbReference type="EMBL" id="JBDFQZ010000007">
    <property type="protein sequence ID" value="KAK9705736.1"/>
    <property type="molecule type" value="Genomic_DNA"/>
</dbReference>
<dbReference type="SUPFAM" id="SSF48452">
    <property type="entry name" value="TPR-like"/>
    <property type="match status" value="1"/>
</dbReference>
<feature type="domain" description="DYW" evidence="4">
    <location>
        <begin position="689"/>
        <end position="781"/>
    </location>
</feature>
<dbReference type="Pfam" id="PF01535">
    <property type="entry name" value="PPR"/>
    <property type="match status" value="6"/>
</dbReference>
<dbReference type="EMBL" id="JBDFQZ010000007">
    <property type="protein sequence ID" value="KAK9705735.1"/>
    <property type="molecule type" value="Genomic_DNA"/>
</dbReference>
<feature type="repeat" description="PPR" evidence="3">
    <location>
        <begin position="206"/>
        <end position="236"/>
    </location>
</feature>
<evidence type="ECO:0000313" key="6">
    <source>
        <dbReference type="Proteomes" id="UP001443914"/>
    </source>
</evidence>
<dbReference type="FunFam" id="1.25.40.10:FF:000442">
    <property type="entry name" value="Pentatricopeptide repeat-containing protein At3g49710"/>
    <property type="match status" value="1"/>
</dbReference>
<name>A0AAW1JNA6_SAPOF</name>
<dbReference type="Pfam" id="PF14432">
    <property type="entry name" value="DYW_deaminase"/>
    <property type="match status" value="1"/>
</dbReference>
<comment type="caution">
    <text evidence="5">The sequence shown here is derived from an EMBL/GenBank/DDBJ whole genome shotgun (WGS) entry which is preliminary data.</text>
</comment>
<dbReference type="AlphaFoldDB" id="A0AAW1JNA6"/>
<dbReference type="GO" id="GO:0009451">
    <property type="term" value="P:RNA modification"/>
    <property type="evidence" value="ECO:0007669"/>
    <property type="project" value="InterPro"/>
</dbReference>
<evidence type="ECO:0000256" key="2">
    <source>
        <dbReference type="ARBA" id="ARBA00022737"/>
    </source>
</evidence>
<feature type="repeat" description="PPR" evidence="3">
    <location>
        <begin position="237"/>
        <end position="271"/>
    </location>
</feature>
<dbReference type="PANTHER" id="PTHR47926">
    <property type="entry name" value="PENTATRICOPEPTIDE REPEAT-CONTAINING PROTEIN"/>
    <property type="match status" value="1"/>
</dbReference>
<dbReference type="Proteomes" id="UP001443914">
    <property type="component" value="Unassembled WGS sequence"/>
</dbReference>
<dbReference type="InterPro" id="IPR032867">
    <property type="entry name" value="DYW_dom"/>
</dbReference>
<feature type="repeat" description="PPR" evidence="3">
    <location>
        <begin position="105"/>
        <end position="139"/>
    </location>
</feature>
<protein>
    <recommendedName>
        <fullName evidence="4">DYW domain-containing protein</fullName>
    </recommendedName>
</protein>